<dbReference type="AlphaFoldDB" id="A0A6G6Y137"/>
<gene>
    <name evidence="1" type="ORF">G5C33_05650</name>
</gene>
<evidence type="ECO:0000313" key="1">
    <source>
        <dbReference type="EMBL" id="QIG78323.1"/>
    </source>
</evidence>
<proteinExistence type="predicted"/>
<accession>A0A6G6Y137</accession>
<organism evidence="1 2">
    <name type="scientific">Stakelama tenebrarum</name>
    <dbReference type="NCBI Taxonomy" id="2711215"/>
    <lineage>
        <taxon>Bacteria</taxon>
        <taxon>Pseudomonadati</taxon>
        <taxon>Pseudomonadota</taxon>
        <taxon>Alphaproteobacteria</taxon>
        <taxon>Sphingomonadales</taxon>
        <taxon>Sphingomonadaceae</taxon>
        <taxon>Stakelama</taxon>
    </lineage>
</organism>
<dbReference type="KEGG" id="spzr:G5C33_05650"/>
<sequence length="61" mass="7172">MTDEEDRPMNQMTQMRPRAAFSTEDFSLIRTAVLHYLKEVQDKPESVKYAALYHRLGRIEG</sequence>
<keyword evidence="2" id="KW-1185">Reference proteome</keyword>
<dbReference type="EMBL" id="CP049109">
    <property type="protein sequence ID" value="QIG78323.1"/>
    <property type="molecule type" value="Genomic_DNA"/>
</dbReference>
<reference evidence="1 2" key="1">
    <citation type="submission" date="2020-02" db="EMBL/GenBank/DDBJ databases">
        <authorList>
            <person name="Zheng R.K."/>
            <person name="Sun C.M."/>
        </authorList>
    </citation>
    <scope>NUCLEOTIDE SEQUENCE [LARGE SCALE GENOMIC DNA]</scope>
    <source>
        <strain evidence="2">zrk23</strain>
    </source>
</reference>
<protein>
    <submittedName>
        <fullName evidence="1">Uncharacterized protein</fullName>
    </submittedName>
</protein>
<name>A0A6G6Y137_9SPHN</name>
<dbReference type="RefSeq" id="WP_165325322.1">
    <property type="nucleotide sequence ID" value="NZ_CP049109.1"/>
</dbReference>
<evidence type="ECO:0000313" key="2">
    <source>
        <dbReference type="Proteomes" id="UP000501568"/>
    </source>
</evidence>
<dbReference type="Proteomes" id="UP000501568">
    <property type="component" value="Chromosome"/>
</dbReference>